<evidence type="ECO:0000256" key="5">
    <source>
        <dbReference type="ARBA" id="ARBA00022679"/>
    </source>
</evidence>
<dbReference type="Pfam" id="PF01501">
    <property type="entry name" value="Glyco_transf_8"/>
    <property type="match status" value="1"/>
</dbReference>
<reference evidence="8 9" key="1">
    <citation type="submission" date="2024-06" db="EMBL/GenBank/DDBJ databases">
        <title>A chromosome level genome sequence of Diviner's sage (Salvia divinorum).</title>
        <authorList>
            <person name="Ford S.A."/>
            <person name="Ro D.-K."/>
            <person name="Ness R.W."/>
            <person name="Phillips M.A."/>
        </authorList>
    </citation>
    <scope>NUCLEOTIDE SEQUENCE [LARGE SCALE GENOMIC DNA]</scope>
    <source>
        <strain evidence="8">SAF-2024a</strain>
        <tissue evidence="8">Leaf</tissue>
    </source>
</reference>
<evidence type="ECO:0000256" key="3">
    <source>
        <dbReference type="ARBA" id="ARBA00006351"/>
    </source>
</evidence>
<dbReference type="Gene3D" id="3.90.550.10">
    <property type="entry name" value="Spore Coat Polysaccharide Biosynthesis Protein SpsA, Chain A"/>
    <property type="match status" value="1"/>
</dbReference>
<keyword evidence="9" id="KW-1185">Reference proteome</keyword>
<feature type="signal peptide" evidence="7">
    <location>
        <begin position="1"/>
        <end position="20"/>
    </location>
</feature>
<protein>
    <recommendedName>
        <fullName evidence="6">Hexosyltransferase</fullName>
        <ecNumber evidence="6">2.4.1.-</ecNumber>
    </recommendedName>
</protein>
<evidence type="ECO:0000256" key="7">
    <source>
        <dbReference type="SAM" id="SignalP"/>
    </source>
</evidence>
<dbReference type="AlphaFoldDB" id="A0ABD1G422"/>
<feature type="chain" id="PRO_5044887633" description="Hexosyltransferase" evidence="7">
    <location>
        <begin position="21"/>
        <end position="291"/>
    </location>
</feature>
<dbReference type="GO" id="GO:0016020">
    <property type="term" value="C:membrane"/>
    <property type="evidence" value="ECO:0007669"/>
    <property type="project" value="UniProtKB-SubCell"/>
</dbReference>
<organism evidence="8 9">
    <name type="scientific">Salvia divinorum</name>
    <name type="common">Maria pastora</name>
    <name type="synonym">Diviner's sage</name>
    <dbReference type="NCBI Taxonomy" id="28513"/>
    <lineage>
        <taxon>Eukaryota</taxon>
        <taxon>Viridiplantae</taxon>
        <taxon>Streptophyta</taxon>
        <taxon>Embryophyta</taxon>
        <taxon>Tracheophyta</taxon>
        <taxon>Spermatophyta</taxon>
        <taxon>Magnoliopsida</taxon>
        <taxon>eudicotyledons</taxon>
        <taxon>Gunneridae</taxon>
        <taxon>Pentapetalae</taxon>
        <taxon>asterids</taxon>
        <taxon>lamiids</taxon>
        <taxon>Lamiales</taxon>
        <taxon>Lamiaceae</taxon>
        <taxon>Nepetoideae</taxon>
        <taxon>Mentheae</taxon>
        <taxon>Salviinae</taxon>
        <taxon>Salvia</taxon>
        <taxon>Salvia subgen. Calosphace</taxon>
    </lineage>
</organism>
<dbReference type="PANTHER" id="PTHR13778:SF57">
    <property type="entry name" value="GALACTURONOSYLTRANSFERASE-LIKE 10-RELATED"/>
    <property type="match status" value="1"/>
</dbReference>
<dbReference type="InterPro" id="IPR029044">
    <property type="entry name" value="Nucleotide-diphossugar_trans"/>
</dbReference>
<evidence type="ECO:0000256" key="2">
    <source>
        <dbReference type="ARBA" id="ARBA00004877"/>
    </source>
</evidence>
<dbReference type="SUPFAM" id="SSF53448">
    <property type="entry name" value="Nucleotide-diphospho-sugar transferases"/>
    <property type="match status" value="1"/>
</dbReference>
<keyword evidence="4" id="KW-0328">Glycosyltransferase</keyword>
<evidence type="ECO:0000313" key="9">
    <source>
        <dbReference type="Proteomes" id="UP001567538"/>
    </source>
</evidence>
<evidence type="ECO:0000256" key="4">
    <source>
        <dbReference type="ARBA" id="ARBA00022676"/>
    </source>
</evidence>
<sequence>MIKSLILVTTLALLVSSPSAIRIHPPPSISDYNQSPEYANGGKCQSLQTASCHPSLLHIAATLDFKYLRGSIASVHSILRHAACPKNVRLHFITADFSAAAADLAAIVKSAFPRLSFEVYPFRKESEIKRLISSAIRPALEDPLNYARIYLSEILDRTRCVFRLRHDRRRRDREAVVDAADEIESDRSSGVLPRELDELLQRRVLVGSEALARAGREGGVLLQHGGDGGGSGEHGLGGDNVVDSCRRLHGGAVSLMHWSGKGKPWVRLDRGRPCPIDYVWASFDLYRSPKY</sequence>
<evidence type="ECO:0000256" key="1">
    <source>
        <dbReference type="ARBA" id="ARBA00004606"/>
    </source>
</evidence>
<comment type="subcellular location">
    <subcellularLocation>
        <location evidence="1">Membrane</location>
        <topology evidence="1">Single-pass type II membrane protein</topology>
    </subcellularLocation>
</comment>
<dbReference type="EC" id="2.4.1.-" evidence="6"/>
<dbReference type="EMBL" id="JBEAFC010000010">
    <property type="protein sequence ID" value="KAL1538622.1"/>
    <property type="molecule type" value="Genomic_DNA"/>
</dbReference>
<evidence type="ECO:0000313" key="8">
    <source>
        <dbReference type="EMBL" id="KAL1538622.1"/>
    </source>
</evidence>
<dbReference type="InterPro" id="IPR002495">
    <property type="entry name" value="Glyco_trans_8"/>
</dbReference>
<dbReference type="Proteomes" id="UP001567538">
    <property type="component" value="Unassembled WGS sequence"/>
</dbReference>
<proteinExistence type="inferred from homology"/>
<dbReference type="InterPro" id="IPR050748">
    <property type="entry name" value="Glycosyltrans_8_dom-fam"/>
</dbReference>
<keyword evidence="7" id="KW-0732">Signal</keyword>
<gene>
    <name evidence="8" type="ORF">AAHA92_27346</name>
</gene>
<dbReference type="PANTHER" id="PTHR13778">
    <property type="entry name" value="GLYCOSYLTRANSFERASE 8 DOMAIN-CONTAINING PROTEIN"/>
    <property type="match status" value="1"/>
</dbReference>
<comment type="pathway">
    <text evidence="2">Glycan metabolism; pectin biosynthesis.</text>
</comment>
<name>A0ABD1G422_SALDI</name>
<evidence type="ECO:0000256" key="6">
    <source>
        <dbReference type="RuleBase" id="RU362027"/>
    </source>
</evidence>
<comment type="similarity">
    <text evidence="3 6">Belongs to the glycosyltransferase 8 family.</text>
</comment>
<dbReference type="GO" id="GO:0016757">
    <property type="term" value="F:glycosyltransferase activity"/>
    <property type="evidence" value="ECO:0007669"/>
    <property type="project" value="UniProtKB-KW"/>
</dbReference>
<accession>A0ABD1G422</accession>
<keyword evidence="5" id="KW-0808">Transferase</keyword>
<comment type="caution">
    <text evidence="8">The sequence shown here is derived from an EMBL/GenBank/DDBJ whole genome shotgun (WGS) entry which is preliminary data.</text>
</comment>